<dbReference type="InterPro" id="IPR057325">
    <property type="entry name" value="DeaD_dimer"/>
</dbReference>
<dbReference type="InterPro" id="IPR044742">
    <property type="entry name" value="DEAD/DEAH_RhlB"/>
</dbReference>
<dbReference type="GO" id="GO:0033592">
    <property type="term" value="F:RNA strand annealing activity"/>
    <property type="evidence" value="ECO:0007669"/>
    <property type="project" value="TreeGrafter"/>
</dbReference>
<keyword evidence="5 9" id="KW-0347">Helicase</keyword>
<dbReference type="GO" id="GO:0005524">
    <property type="term" value="F:ATP binding"/>
    <property type="evidence" value="ECO:0007669"/>
    <property type="project" value="UniProtKB-KW"/>
</dbReference>
<evidence type="ECO:0000259" key="10">
    <source>
        <dbReference type="PROSITE" id="PS51192"/>
    </source>
</evidence>
<evidence type="ECO:0000256" key="2">
    <source>
        <dbReference type="ARBA" id="ARBA00022490"/>
    </source>
</evidence>
<dbReference type="SMART" id="SM00490">
    <property type="entry name" value="HELICc"/>
    <property type="match status" value="1"/>
</dbReference>
<evidence type="ECO:0000256" key="3">
    <source>
        <dbReference type="ARBA" id="ARBA00022741"/>
    </source>
</evidence>
<dbReference type="PANTHER" id="PTHR47963">
    <property type="entry name" value="DEAD-BOX ATP-DEPENDENT RNA HELICASE 47, MITOCHONDRIAL"/>
    <property type="match status" value="1"/>
</dbReference>
<keyword evidence="14" id="KW-1185">Reference proteome</keyword>
<dbReference type="PROSITE" id="PS51195">
    <property type="entry name" value="Q_MOTIF"/>
    <property type="match status" value="1"/>
</dbReference>
<protein>
    <recommendedName>
        <fullName evidence="1">RNA helicase</fullName>
        <ecNumber evidence="1">3.6.4.13</ecNumber>
    </recommendedName>
</protein>
<dbReference type="RefSeq" id="WP_176965379.1">
    <property type="nucleotide sequence ID" value="NZ_CP058215.1"/>
</dbReference>
<dbReference type="InterPro" id="IPR027417">
    <property type="entry name" value="P-loop_NTPase"/>
</dbReference>
<keyword evidence="7" id="KW-0346">Stress response</keyword>
<evidence type="ECO:0000259" key="12">
    <source>
        <dbReference type="PROSITE" id="PS51195"/>
    </source>
</evidence>
<keyword evidence="6 9" id="KW-0067">ATP-binding</keyword>
<dbReference type="GO" id="GO:0005840">
    <property type="term" value="C:ribosome"/>
    <property type="evidence" value="ECO:0007669"/>
    <property type="project" value="TreeGrafter"/>
</dbReference>
<evidence type="ECO:0000256" key="5">
    <source>
        <dbReference type="ARBA" id="ARBA00022806"/>
    </source>
</evidence>
<dbReference type="Gene3D" id="3.40.50.300">
    <property type="entry name" value="P-loop containing nucleotide triphosphate hydrolases"/>
    <property type="match status" value="2"/>
</dbReference>
<keyword evidence="4 9" id="KW-0378">Hydrolase</keyword>
<dbReference type="OrthoDB" id="4631at2157"/>
<evidence type="ECO:0000313" key="14">
    <source>
        <dbReference type="Proteomes" id="UP000509594"/>
    </source>
</evidence>
<dbReference type="AlphaFoldDB" id="A0A7D5I5F2"/>
<evidence type="ECO:0000256" key="4">
    <source>
        <dbReference type="ARBA" id="ARBA00022801"/>
    </source>
</evidence>
<feature type="domain" description="DEAD-box RNA helicase Q" evidence="12">
    <location>
        <begin position="4"/>
        <end position="32"/>
    </location>
</feature>
<feature type="domain" description="Helicase C-terminal" evidence="11">
    <location>
        <begin position="217"/>
        <end position="378"/>
    </location>
</feature>
<dbReference type="KEGG" id="mzi:HWN40_08760"/>
<evidence type="ECO:0000256" key="7">
    <source>
        <dbReference type="ARBA" id="ARBA00023016"/>
    </source>
</evidence>
<dbReference type="SMART" id="SM00487">
    <property type="entry name" value="DEXDc"/>
    <property type="match status" value="1"/>
</dbReference>
<dbReference type="GO" id="GO:0140097">
    <property type="term" value="F:catalytic activity, acting on DNA"/>
    <property type="evidence" value="ECO:0007669"/>
    <property type="project" value="UniProtKB-ARBA"/>
</dbReference>
<dbReference type="Pfam" id="PF25399">
    <property type="entry name" value="DeaD_dimer"/>
    <property type="match status" value="1"/>
</dbReference>
<comment type="similarity">
    <text evidence="9">Belongs to the DEAD box helicase family.</text>
</comment>
<dbReference type="PROSITE" id="PS00039">
    <property type="entry name" value="DEAD_ATP_HELICASE"/>
    <property type="match status" value="1"/>
</dbReference>
<dbReference type="InterPro" id="IPR011545">
    <property type="entry name" value="DEAD/DEAH_box_helicase_dom"/>
</dbReference>
<keyword evidence="2" id="KW-0963">Cytoplasm</keyword>
<dbReference type="GO" id="GO:0003724">
    <property type="term" value="F:RNA helicase activity"/>
    <property type="evidence" value="ECO:0007669"/>
    <property type="project" value="UniProtKB-EC"/>
</dbReference>
<gene>
    <name evidence="13" type="ORF">HWN40_08760</name>
</gene>
<evidence type="ECO:0000256" key="6">
    <source>
        <dbReference type="ARBA" id="ARBA00022840"/>
    </source>
</evidence>
<organism evidence="13 14">
    <name type="scientific">Methanolobus zinderi</name>
    <dbReference type="NCBI Taxonomy" id="536044"/>
    <lineage>
        <taxon>Archaea</taxon>
        <taxon>Methanobacteriati</taxon>
        <taxon>Methanobacteriota</taxon>
        <taxon>Stenosarchaea group</taxon>
        <taxon>Methanomicrobia</taxon>
        <taxon>Methanosarcinales</taxon>
        <taxon>Methanosarcinaceae</taxon>
        <taxon>Methanolobus</taxon>
    </lineage>
</organism>
<feature type="short sequence motif" description="Q motif" evidence="8">
    <location>
        <begin position="4"/>
        <end position="32"/>
    </location>
</feature>
<dbReference type="PROSITE" id="PS51192">
    <property type="entry name" value="HELICASE_ATP_BIND_1"/>
    <property type="match status" value="1"/>
</dbReference>
<keyword evidence="3 9" id="KW-0547">Nucleotide-binding</keyword>
<evidence type="ECO:0000256" key="9">
    <source>
        <dbReference type="RuleBase" id="RU000492"/>
    </source>
</evidence>
<dbReference type="GO" id="GO:0005829">
    <property type="term" value="C:cytosol"/>
    <property type="evidence" value="ECO:0007669"/>
    <property type="project" value="TreeGrafter"/>
</dbReference>
<dbReference type="GO" id="GO:0009409">
    <property type="term" value="P:response to cold"/>
    <property type="evidence" value="ECO:0007669"/>
    <property type="project" value="TreeGrafter"/>
</dbReference>
<evidence type="ECO:0000313" key="13">
    <source>
        <dbReference type="EMBL" id="QLC50323.1"/>
    </source>
</evidence>
<dbReference type="InterPro" id="IPR014001">
    <property type="entry name" value="Helicase_ATP-bd"/>
</dbReference>
<evidence type="ECO:0000256" key="1">
    <source>
        <dbReference type="ARBA" id="ARBA00012552"/>
    </source>
</evidence>
<dbReference type="InterPro" id="IPR014014">
    <property type="entry name" value="RNA_helicase_DEAD_Q_motif"/>
</dbReference>
<dbReference type="Pfam" id="PF00271">
    <property type="entry name" value="Helicase_C"/>
    <property type="match status" value="1"/>
</dbReference>
<dbReference type="PANTHER" id="PTHR47963:SF8">
    <property type="entry name" value="ATP-DEPENDENT RNA HELICASE DEAD"/>
    <property type="match status" value="1"/>
</dbReference>
<proteinExistence type="inferred from homology"/>
<name>A0A7D5I5F2_9EURY</name>
<dbReference type="CDD" id="cd00268">
    <property type="entry name" value="DEADc"/>
    <property type="match status" value="1"/>
</dbReference>
<dbReference type="FunFam" id="3.40.50.300:FF:000108">
    <property type="entry name" value="ATP-dependent RNA helicase RhlE"/>
    <property type="match status" value="1"/>
</dbReference>
<dbReference type="CDD" id="cd18787">
    <property type="entry name" value="SF2_C_DEAD"/>
    <property type="match status" value="1"/>
</dbReference>
<dbReference type="SUPFAM" id="SSF52540">
    <property type="entry name" value="P-loop containing nucleoside triphosphate hydrolases"/>
    <property type="match status" value="1"/>
</dbReference>
<accession>A0A7D5I5F2</accession>
<dbReference type="PROSITE" id="PS51194">
    <property type="entry name" value="HELICASE_CTER"/>
    <property type="match status" value="1"/>
</dbReference>
<dbReference type="GO" id="GO:0016787">
    <property type="term" value="F:hydrolase activity"/>
    <property type="evidence" value="ECO:0007669"/>
    <property type="project" value="UniProtKB-KW"/>
</dbReference>
<dbReference type="EC" id="3.6.4.13" evidence="1"/>
<sequence length="431" mass="48861">MENKTFKDLRISKETLSSIREMGYLEPTEVQSKVIPQILEGRDVIGQAKTGTGKTAAFGIPLAEMIDQDKRVTQAMVLCPTRELANQVADELASISKHRKGLKIAAVYGGRSMGQQTQDLENGAQIVVGTPGRIIDHIERQSINLDGIKTMILDEADEMLKMGFRESIEEILELTPQRRQTLLFSATMPKPILRITDKYMQSPEHVKITGKEMTVPEVKQYYFEMKEHMKLEALHRLIEIENLQLALVFCNTIKQVDKLYIKLKSRGHSVGTLHGDKKQKKRENTVDDLRNENINIIIATDLAARGLDIDNIEAVVNYDLPQEIETYVHRIGRTARAGRPGTAYSFVTKDEIGKLTAIQRHTKTKILPRDIPSKKDVRNVKEEQIADTIRVSIRSGNLERYDEWVEELAQEGHNYRDIAAALAKLLIREGK</sequence>
<feature type="domain" description="Helicase ATP-binding" evidence="10">
    <location>
        <begin position="35"/>
        <end position="206"/>
    </location>
</feature>
<dbReference type="GeneID" id="55821761"/>
<evidence type="ECO:0000259" key="11">
    <source>
        <dbReference type="PROSITE" id="PS51194"/>
    </source>
</evidence>
<dbReference type="Pfam" id="PF00270">
    <property type="entry name" value="DEAD"/>
    <property type="match status" value="1"/>
</dbReference>
<dbReference type="InterPro" id="IPR050547">
    <property type="entry name" value="DEAD_box_RNA_helicases"/>
</dbReference>
<evidence type="ECO:0000256" key="8">
    <source>
        <dbReference type="PROSITE-ProRule" id="PRU00552"/>
    </source>
</evidence>
<dbReference type="Proteomes" id="UP000509594">
    <property type="component" value="Chromosome"/>
</dbReference>
<dbReference type="EMBL" id="CP058215">
    <property type="protein sequence ID" value="QLC50323.1"/>
    <property type="molecule type" value="Genomic_DNA"/>
</dbReference>
<reference evidence="13 14" key="1">
    <citation type="submission" date="2020-06" db="EMBL/GenBank/DDBJ databases">
        <title>Methanolobus halotolerans sp. nov., isolated from a saline lake Tus in Siberia.</title>
        <authorList>
            <person name="Shen Y."/>
            <person name="Chen S.-C."/>
            <person name="Lai M.-C."/>
            <person name="Huang H.-H."/>
            <person name="Chiu H.-H."/>
            <person name="Tang S.-L."/>
            <person name="Rogozin D.Y."/>
            <person name="Degermendzhy A.G."/>
        </authorList>
    </citation>
    <scope>NUCLEOTIDE SEQUENCE [LARGE SCALE GENOMIC DNA]</scope>
    <source>
        <strain evidence="13 14">DSM 21339</strain>
    </source>
</reference>
<dbReference type="InterPro" id="IPR000629">
    <property type="entry name" value="RNA-helicase_DEAD-box_CS"/>
</dbReference>
<dbReference type="InterPro" id="IPR001650">
    <property type="entry name" value="Helicase_C-like"/>
</dbReference>